<organism evidence="2 3">
    <name type="scientific">Symbiodinium natans</name>
    <dbReference type="NCBI Taxonomy" id="878477"/>
    <lineage>
        <taxon>Eukaryota</taxon>
        <taxon>Sar</taxon>
        <taxon>Alveolata</taxon>
        <taxon>Dinophyceae</taxon>
        <taxon>Suessiales</taxon>
        <taxon>Symbiodiniaceae</taxon>
        <taxon>Symbiodinium</taxon>
    </lineage>
</organism>
<dbReference type="Proteomes" id="UP000604046">
    <property type="component" value="Unassembled WGS sequence"/>
</dbReference>
<name>A0A812S4M0_9DINO</name>
<evidence type="ECO:0000256" key="1">
    <source>
        <dbReference type="SAM" id="MobiDB-lite"/>
    </source>
</evidence>
<dbReference type="EMBL" id="CAJNDS010002402">
    <property type="protein sequence ID" value="CAE7461435.1"/>
    <property type="molecule type" value="Genomic_DNA"/>
</dbReference>
<dbReference type="OrthoDB" id="10545641at2759"/>
<proteinExistence type="predicted"/>
<feature type="region of interest" description="Disordered" evidence="1">
    <location>
        <begin position="354"/>
        <end position="398"/>
    </location>
</feature>
<comment type="caution">
    <text evidence="2">The sequence shown here is derived from an EMBL/GenBank/DDBJ whole genome shotgun (WGS) entry which is preliminary data.</text>
</comment>
<evidence type="ECO:0000313" key="3">
    <source>
        <dbReference type="Proteomes" id="UP000604046"/>
    </source>
</evidence>
<sequence length="398" mass="42108">MSRPWLVPGSSLEVLASLCEHLSAEAGKGAKEVHAKHGKHCCAGSVMARLSSHVPAVLRFVRHGLHRRPEPGDVSVRSSALDAARALQRAGIGGHPTAMATATFAALFTDHAMRRTAGLLLQALARSEPQAVAVALPRGLREGFAALLWLAPQKLLLGATPTDVSSNAFAASGRVARGKWIHAMLAEMQSQDFLEGDFPPLPMDLSNRGPSRLAPFGGRRKAEDITENWPRQARLRFLYGQFLALQLLSLPLSTAATSSKNDKSEIGIIFEECTRFLGLRSAAHATAVESEGMGNHTVLSCISAVLCKAVLAVLSEETSERGQKFQAALRAAAPVLAAAATGDSKAALQCLAEAAEGADSPSPRPKRVRGKTSLGDLSARKKRRMTATTASKKGEASP</sequence>
<accession>A0A812S4M0</accession>
<protein>
    <submittedName>
        <fullName evidence="2">Uncharacterized protein</fullName>
    </submittedName>
</protein>
<evidence type="ECO:0000313" key="2">
    <source>
        <dbReference type="EMBL" id="CAE7461435.1"/>
    </source>
</evidence>
<reference evidence="2" key="1">
    <citation type="submission" date="2021-02" db="EMBL/GenBank/DDBJ databases">
        <authorList>
            <person name="Dougan E. K."/>
            <person name="Rhodes N."/>
            <person name="Thang M."/>
            <person name="Chan C."/>
        </authorList>
    </citation>
    <scope>NUCLEOTIDE SEQUENCE</scope>
</reference>
<gene>
    <name evidence="2" type="ORF">SNAT2548_LOCUS25662</name>
</gene>
<dbReference type="AlphaFoldDB" id="A0A812S4M0"/>
<keyword evidence="3" id="KW-1185">Reference proteome</keyword>